<accession>A0A6H1P7P6</accession>
<feature type="binding site" evidence="5">
    <location>
        <position position="154"/>
    </location>
    <ligand>
        <name>molybdate</name>
        <dbReference type="ChEBI" id="CHEBI:36264"/>
    </ligand>
</feature>
<name>A0A6H1P7P6_PRIMG</name>
<protein>
    <submittedName>
        <fullName evidence="7">Molybdate ABC transporter substrate-binding protein</fullName>
    </submittedName>
</protein>
<feature type="binding site" evidence="5">
    <location>
        <position position="181"/>
    </location>
    <ligand>
        <name>molybdate</name>
        <dbReference type="ChEBI" id="CHEBI:36264"/>
    </ligand>
</feature>
<evidence type="ECO:0000256" key="4">
    <source>
        <dbReference type="ARBA" id="ARBA00022729"/>
    </source>
</evidence>
<reference evidence="7 8" key="2">
    <citation type="submission" date="2020-04" db="EMBL/GenBank/DDBJ databases">
        <authorList>
            <person name="Fomenkov A."/>
            <person name="Anton B.P."/>
            <person name="Roberts R.J."/>
        </authorList>
    </citation>
    <scope>NUCLEOTIDE SEQUENCE [LARGE SCALE GENOMIC DNA]</scope>
    <source>
        <strain evidence="7 8">S2</strain>
    </source>
</reference>
<dbReference type="SUPFAM" id="SSF53850">
    <property type="entry name" value="Periplasmic binding protein-like II"/>
    <property type="match status" value="1"/>
</dbReference>
<feature type="signal peptide" evidence="6">
    <location>
        <begin position="1"/>
        <end position="21"/>
    </location>
</feature>
<feature type="binding site" evidence="5">
    <location>
        <position position="199"/>
    </location>
    <ligand>
        <name>molybdate</name>
        <dbReference type="ChEBI" id="CHEBI:36264"/>
    </ligand>
</feature>
<dbReference type="InterPro" id="IPR050682">
    <property type="entry name" value="ModA/WtpA"/>
</dbReference>
<sequence>MKKKCLIWFFMITMVFLPACSTSLSEKDTDQTKKSEITISAAASLGDALNEIKSQFEKTNKQITLLYNLGGSGALKQQIIQGAPADIFISASKDQFDDLSKKGLIAEQKQKDLLSNQIVLITNKMNPAPLNSFQDLKKSGINKIAIGTPETVPAGMYAKQTLQNLDIWDGLQSKIIQTKDVRQVLTYVETKSVDAGIVYLTDLKVSEKVKVVAVAAEQSHDRIIYSAGIIKSSEKKKEVSQFYDYLQTPTARAIFKKYGFKVLD</sequence>
<dbReference type="FunFam" id="3.40.190.10:FF:000035">
    <property type="entry name" value="Molybdate ABC transporter substrate-binding protein"/>
    <property type="match status" value="1"/>
</dbReference>
<dbReference type="PIRSF" id="PIRSF004846">
    <property type="entry name" value="ModA"/>
    <property type="match status" value="1"/>
</dbReference>
<comment type="similarity">
    <text evidence="1">Belongs to the bacterial solute-binding protein ModA family.</text>
</comment>
<dbReference type="PANTHER" id="PTHR30632:SF0">
    <property type="entry name" value="SULFATE-BINDING PROTEIN"/>
    <property type="match status" value="1"/>
</dbReference>
<dbReference type="NCBIfam" id="TIGR01256">
    <property type="entry name" value="modA"/>
    <property type="match status" value="1"/>
</dbReference>
<evidence type="ECO:0000256" key="5">
    <source>
        <dbReference type="PIRSR" id="PIRSR004846-1"/>
    </source>
</evidence>
<reference evidence="7 8" key="1">
    <citation type="submission" date="2020-04" db="EMBL/GenBank/DDBJ databases">
        <title>Genome-Wide Identification of 5-Methylcytosine Sites in Bacterial Genomes By High-Throughput Sequencing of MspJI Restriction Fragments.</title>
        <authorList>
            <person name="Wu V."/>
        </authorList>
    </citation>
    <scope>NUCLEOTIDE SEQUENCE [LARGE SCALE GENOMIC DNA]</scope>
    <source>
        <strain evidence="7 8">S2</strain>
    </source>
</reference>
<keyword evidence="4 6" id="KW-0732">Signal</keyword>
<feature type="chain" id="PRO_5039211823" evidence="6">
    <location>
        <begin position="22"/>
        <end position="264"/>
    </location>
</feature>
<feature type="binding site" evidence="5">
    <location>
        <position position="72"/>
    </location>
    <ligand>
        <name>molybdate</name>
        <dbReference type="ChEBI" id="CHEBI:36264"/>
    </ligand>
</feature>
<evidence type="ECO:0000256" key="6">
    <source>
        <dbReference type="SAM" id="SignalP"/>
    </source>
</evidence>
<keyword evidence="2 5" id="KW-0500">Molybdenum</keyword>
<evidence type="ECO:0000313" key="7">
    <source>
        <dbReference type="EMBL" id="QIZ09548.1"/>
    </source>
</evidence>
<dbReference type="GO" id="GO:1901359">
    <property type="term" value="F:tungstate binding"/>
    <property type="evidence" value="ECO:0007669"/>
    <property type="project" value="UniProtKB-ARBA"/>
</dbReference>
<keyword evidence="3 5" id="KW-0479">Metal-binding</keyword>
<dbReference type="EMBL" id="CP051128">
    <property type="protein sequence ID" value="QIZ09548.1"/>
    <property type="molecule type" value="Genomic_DNA"/>
</dbReference>
<organism evidence="7 8">
    <name type="scientific">Priestia megaterium</name>
    <name type="common">Bacillus megaterium</name>
    <dbReference type="NCBI Taxonomy" id="1404"/>
    <lineage>
        <taxon>Bacteria</taxon>
        <taxon>Bacillati</taxon>
        <taxon>Bacillota</taxon>
        <taxon>Bacilli</taxon>
        <taxon>Bacillales</taxon>
        <taxon>Bacillaceae</taxon>
        <taxon>Priestia</taxon>
    </lineage>
</organism>
<dbReference type="GO" id="GO:0015689">
    <property type="term" value="P:molybdate ion transport"/>
    <property type="evidence" value="ECO:0007669"/>
    <property type="project" value="InterPro"/>
</dbReference>
<evidence type="ECO:0000313" key="8">
    <source>
        <dbReference type="Proteomes" id="UP000501868"/>
    </source>
</evidence>
<feature type="binding site" evidence="5">
    <location>
        <position position="44"/>
    </location>
    <ligand>
        <name>molybdate</name>
        <dbReference type="ChEBI" id="CHEBI:36264"/>
    </ligand>
</feature>
<dbReference type="AlphaFoldDB" id="A0A6H1P7P6"/>
<dbReference type="GO" id="GO:0046872">
    <property type="term" value="F:metal ion binding"/>
    <property type="evidence" value="ECO:0007669"/>
    <property type="project" value="UniProtKB-KW"/>
</dbReference>
<evidence type="ECO:0000256" key="2">
    <source>
        <dbReference type="ARBA" id="ARBA00022505"/>
    </source>
</evidence>
<dbReference type="Pfam" id="PF13531">
    <property type="entry name" value="SBP_bac_11"/>
    <property type="match status" value="1"/>
</dbReference>
<dbReference type="Gene3D" id="3.40.190.10">
    <property type="entry name" value="Periplasmic binding protein-like II"/>
    <property type="match status" value="2"/>
</dbReference>
<dbReference type="CDD" id="cd13537">
    <property type="entry name" value="PBP2_YvgL_like"/>
    <property type="match status" value="1"/>
</dbReference>
<gene>
    <name evidence="7" type="primary">modA</name>
    <name evidence="7" type="ORF">HFZ78_25080</name>
</gene>
<dbReference type="InterPro" id="IPR005950">
    <property type="entry name" value="ModA"/>
</dbReference>
<proteinExistence type="inferred from homology"/>
<dbReference type="InterPro" id="IPR041879">
    <property type="entry name" value="YvgL-like_PBP2"/>
</dbReference>
<evidence type="ECO:0000256" key="1">
    <source>
        <dbReference type="ARBA" id="ARBA00009175"/>
    </source>
</evidence>
<dbReference type="Proteomes" id="UP000501868">
    <property type="component" value="Chromosome"/>
</dbReference>
<evidence type="ECO:0000256" key="3">
    <source>
        <dbReference type="ARBA" id="ARBA00022723"/>
    </source>
</evidence>
<dbReference type="GO" id="GO:0030973">
    <property type="term" value="F:molybdate ion binding"/>
    <property type="evidence" value="ECO:0007669"/>
    <property type="project" value="TreeGrafter"/>
</dbReference>
<dbReference type="PANTHER" id="PTHR30632">
    <property type="entry name" value="MOLYBDATE-BINDING PERIPLASMIC PROTEIN"/>
    <property type="match status" value="1"/>
</dbReference>